<evidence type="ECO:0000313" key="4">
    <source>
        <dbReference type="EMBL" id="TWI80079.1"/>
    </source>
</evidence>
<dbReference type="PANTHER" id="PTHR43081:SF18">
    <property type="entry name" value="BLL7624 PROTEIN"/>
    <property type="match status" value="1"/>
</dbReference>
<dbReference type="GO" id="GO:0006171">
    <property type="term" value="P:cAMP biosynthetic process"/>
    <property type="evidence" value="ECO:0007669"/>
    <property type="project" value="TreeGrafter"/>
</dbReference>
<dbReference type="PANTHER" id="PTHR43081">
    <property type="entry name" value="ADENYLATE CYCLASE, TERMINAL-DIFFERENTIATION SPECIFIC-RELATED"/>
    <property type="match status" value="1"/>
</dbReference>
<evidence type="ECO:0000259" key="3">
    <source>
        <dbReference type="PROSITE" id="PS50125"/>
    </source>
</evidence>
<dbReference type="GO" id="GO:0004016">
    <property type="term" value="F:adenylate cyclase activity"/>
    <property type="evidence" value="ECO:0007669"/>
    <property type="project" value="UniProtKB-ARBA"/>
</dbReference>
<dbReference type="GO" id="GO:0035556">
    <property type="term" value="P:intracellular signal transduction"/>
    <property type="evidence" value="ECO:0007669"/>
    <property type="project" value="InterPro"/>
</dbReference>
<feature type="coiled-coil region" evidence="1">
    <location>
        <begin position="27"/>
        <end position="82"/>
    </location>
</feature>
<evidence type="ECO:0000256" key="1">
    <source>
        <dbReference type="SAM" id="Coils"/>
    </source>
</evidence>
<dbReference type="CDD" id="cd07302">
    <property type="entry name" value="CHD"/>
    <property type="match status" value="1"/>
</dbReference>
<protein>
    <submittedName>
        <fullName evidence="4">Class 3 adenylate cyclase</fullName>
    </submittedName>
</protein>
<dbReference type="Gene3D" id="3.30.70.1230">
    <property type="entry name" value="Nucleotide cyclase"/>
    <property type="match status" value="1"/>
</dbReference>
<feature type="region of interest" description="Disordered" evidence="2">
    <location>
        <begin position="1"/>
        <end position="20"/>
    </location>
</feature>
<evidence type="ECO:0000256" key="2">
    <source>
        <dbReference type="SAM" id="MobiDB-lite"/>
    </source>
</evidence>
<dbReference type="InterPro" id="IPR050697">
    <property type="entry name" value="Adenylyl/Guanylyl_Cyclase_3/4"/>
</dbReference>
<dbReference type="RefSeq" id="WP_145347305.1">
    <property type="nucleotide sequence ID" value="NZ_SMLY01000079.1"/>
</dbReference>
<dbReference type="OrthoDB" id="9789782at2"/>
<reference evidence="4 5" key="1">
    <citation type="submission" date="2019-07" db="EMBL/GenBank/DDBJ databases">
        <title>Genomic Encyclopedia of Archaeal and Bacterial Type Strains, Phase II (KMG-II): from individual species to whole genera.</title>
        <authorList>
            <person name="Goeker M."/>
        </authorList>
    </citation>
    <scope>NUCLEOTIDE SEQUENCE [LARGE SCALE GENOMIC DNA]</scope>
    <source>
        <strain evidence="4 5">ATCC BAA-252</strain>
    </source>
</reference>
<dbReference type="PROSITE" id="PS50125">
    <property type="entry name" value="GUANYLATE_CYCLASE_2"/>
    <property type="match status" value="1"/>
</dbReference>
<organism evidence="4 5">
    <name type="scientific">Roseibium hamelinense</name>
    <dbReference type="NCBI Taxonomy" id="150831"/>
    <lineage>
        <taxon>Bacteria</taxon>
        <taxon>Pseudomonadati</taxon>
        <taxon>Pseudomonadota</taxon>
        <taxon>Alphaproteobacteria</taxon>
        <taxon>Hyphomicrobiales</taxon>
        <taxon>Stappiaceae</taxon>
        <taxon>Roseibium</taxon>
    </lineage>
</organism>
<dbReference type="Proteomes" id="UP000320593">
    <property type="component" value="Unassembled WGS sequence"/>
</dbReference>
<dbReference type="SUPFAM" id="SSF55073">
    <property type="entry name" value="Nucleotide cyclase"/>
    <property type="match status" value="1"/>
</dbReference>
<keyword evidence="5" id="KW-1185">Reference proteome</keyword>
<dbReference type="InterPro" id="IPR029787">
    <property type="entry name" value="Nucleotide_cyclase"/>
</dbReference>
<dbReference type="Pfam" id="PF12860">
    <property type="entry name" value="PAS_7"/>
    <property type="match status" value="1"/>
</dbReference>
<evidence type="ECO:0000313" key="5">
    <source>
        <dbReference type="Proteomes" id="UP000320593"/>
    </source>
</evidence>
<feature type="domain" description="Guanylate cyclase" evidence="3">
    <location>
        <begin position="241"/>
        <end position="376"/>
    </location>
</feature>
<accession>A0A562SFE2</accession>
<dbReference type="Pfam" id="PF00211">
    <property type="entry name" value="Guanylate_cyc"/>
    <property type="match status" value="1"/>
</dbReference>
<comment type="caution">
    <text evidence="4">The sequence shown here is derived from an EMBL/GenBank/DDBJ whole genome shotgun (WGS) entry which is preliminary data.</text>
</comment>
<proteinExistence type="predicted"/>
<dbReference type="EMBL" id="VLLF01000012">
    <property type="protein sequence ID" value="TWI80079.1"/>
    <property type="molecule type" value="Genomic_DNA"/>
</dbReference>
<gene>
    <name evidence="4" type="ORF">JM93_04192</name>
</gene>
<sequence length="476" mass="53486">MGKKRDIGTAETTEVTEHSAGSADGMLVDLMAENQSLKAELEDLRLLYEATIEHGEAVEDQLAEKNILLEKAQNRLDDAINAISEGFCLFDRNDQLVIANRQFRDLLDPDDEFSIAPGTAYRDILDKGIGKGLYTYAKDEPEVWLADRIGKHDKPGPPYIERFENGRWCLVNDQPTQDGGVVSVYADITELKKRERELGRKTTQLEQLSKQLAKYLSPQVYNSIFEGRQEVKIASSRKKLTVFFSDIAGFTETSDRLESEDLTQLLNHYLTEMSRIALAHGATIDKFVGDAILIFFGDPETRGVKEDAFACVKMAIAMQERMVELQDIWLSSGVARPLKCRVGIHTDYCTVGNFGSEDRLDYTIIGRGVNTASRLEALADPGRIVISYETYLQVRDEIECRKIGEISVKGIAYPVSTYEVVGFRSTQEPVPELDVVEMSKRLKDLAFVDNEAISGEERRRLVASLQSALEKFNQKD</sequence>
<dbReference type="AlphaFoldDB" id="A0A562SFE2"/>
<dbReference type="InterPro" id="IPR001054">
    <property type="entry name" value="A/G_cyclase"/>
</dbReference>
<dbReference type="SMART" id="SM00044">
    <property type="entry name" value="CYCc"/>
    <property type="match status" value="1"/>
</dbReference>
<dbReference type="Gene3D" id="3.30.450.20">
    <property type="entry name" value="PAS domain"/>
    <property type="match status" value="1"/>
</dbReference>
<keyword evidence="1" id="KW-0175">Coiled coil</keyword>
<name>A0A562SFE2_9HYPH</name>